<comment type="caution">
    <text evidence="1">The sequence shown here is derived from an EMBL/GenBank/DDBJ whole genome shotgun (WGS) entry which is preliminary data.</text>
</comment>
<evidence type="ECO:0000313" key="2">
    <source>
        <dbReference type="Proteomes" id="UP000232722"/>
    </source>
</evidence>
<gene>
    <name evidence="1" type="ORF">RhiirA5_418461</name>
</gene>
<protein>
    <submittedName>
        <fullName evidence="1">Uncharacterized protein</fullName>
    </submittedName>
</protein>
<name>A0A2N0PK67_9GLOM</name>
<organism evidence="1 2">
    <name type="scientific">Rhizophagus irregularis</name>
    <dbReference type="NCBI Taxonomy" id="588596"/>
    <lineage>
        <taxon>Eukaryota</taxon>
        <taxon>Fungi</taxon>
        <taxon>Fungi incertae sedis</taxon>
        <taxon>Mucoromycota</taxon>
        <taxon>Glomeromycotina</taxon>
        <taxon>Glomeromycetes</taxon>
        <taxon>Glomerales</taxon>
        <taxon>Glomeraceae</taxon>
        <taxon>Rhizophagus</taxon>
    </lineage>
</organism>
<dbReference type="EMBL" id="LLXJ01000662">
    <property type="protein sequence ID" value="PKC07231.1"/>
    <property type="molecule type" value="Genomic_DNA"/>
</dbReference>
<evidence type="ECO:0000313" key="1">
    <source>
        <dbReference type="EMBL" id="PKC07231.1"/>
    </source>
</evidence>
<sequence>MSSNTLNNIPIDDENFLKNFSNNFYRQIIRIENYNNFEDIIKDWVKEFFEYNKKDSEIILNLIKHYEEYDNNDNDNDNENWIFSSIIGFFYEYGIIILNDNINEDIIDKDKSF</sequence>
<dbReference type="Proteomes" id="UP000232722">
    <property type="component" value="Unassembled WGS sequence"/>
</dbReference>
<reference evidence="1 2" key="1">
    <citation type="submission" date="2016-04" db="EMBL/GenBank/DDBJ databases">
        <title>Genome analyses suggest a sexual origin of heterokaryosis in a supposedly ancient asexual fungus.</title>
        <authorList>
            <person name="Ropars J."/>
            <person name="Sedzielewska K."/>
            <person name="Noel J."/>
            <person name="Charron P."/>
            <person name="Farinelli L."/>
            <person name="Marton T."/>
            <person name="Kruger M."/>
            <person name="Pelin A."/>
            <person name="Brachmann A."/>
            <person name="Corradi N."/>
        </authorList>
    </citation>
    <scope>NUCLEOTIDE SEQUENCE [LARGE SCALE GENOMIC DNA]</scope>
    <source>
        <strain evidence="1 2">A5</strain>
    </source>
</reference>
<reference evidence="1 2" key="2">
    <citation type="submission" date="2017-09" db="EMBL/GenBank/DDBJ databases">
        <title>Extensive intraspecific genome diversity in a model arbuscular mycorrhizal fungus.</title>
        <authorList>
            <person name="Chen E.C."/>
            <person name="Morin E."/>
            <person name="Beaudet D."/>
            <person name="Noel J."/>
            <person name="Ndikumana S."/>
            <person name="Charron P."/>
            <person name="St-Onge C."/>
            <person name="Giorgi J."/>
            <person name="Grigoriev I.V."/>
            <person name="Roux C."/>
            <person name="Martin F.M."/>
            <person name="Corradi N."/>
        </authorList>
    </citation>
    <scope>NUCLEOTIDE SEQUENCE [LARGE SCALE GENOMIC DNA]</scope>
    <source>
        <strain evidence="1 2">A5</strain>
    </source>
</reference>
<dbReference type="AlphaFoldDB" id="A0A2N0PK67"/>
<proteinExistence type="predicted"/>
<accession>A0A2N0PK67</accession>